<dbReference type="AlphaFoldDB" id="A0A7J0FER1"/>
<organism evidence="7 8">
    <name type="scientific">Actinidia rufa</name>
    <dbReference type="NCBI Taxonomy" id="165716"/>
    <lineage>
        <taxon>Eukaryota</taxon>
        <taxon>Viridiplantae</taxon>
        <taxon>Streptophyta</taxon>
        <taxon>Embryophyta</taxon>
        <taxon>Tracheophyta</taxon>
        <taxon>Spermatophyta</taxon>
        <taxon>Magnoliopsida</taxon>
        <taxon>eudicotyledons</taxon>
        <taxon>Gunneridae</taxon>
        <taxon>Pentapetalae</taxon>
        <taxon>asterids</taxon>
        <taxon>Ericales</taxon>
        <taxon>Actinidiaceae</taxon>
        <taxon>Actinidia</taxon>
    </lineage>
</organism>
<evidence type="ECO:0000256" key="5">
    <source>
        <dbReference type="ARBA" id="ARBA00023121"/>
    </source>
</evidence>
<gene>
    <name evidence="7" type="ORF">Acr_11g0006930</name>
</gene>
<dbReference type="EMBL" id="BJWL01000011">
    <property type="protein sequence ID" value="GFY96387.1"/>
    <property type="molecule type" value="Genomic_DNA"/>
</dbReference>
<keyword evidence="3" id="KW-0479">Metal-binding</keyword>
<accession>A0A7J0FER1</accession>
<evidence type="ECO:0000256" key="1">
    <source>
        <dbReference type="ARBA" id="ARBA00004370"/>
    </source>
</evidence>
<dbReference type="GO" id="GO:0008289">
    <property type="term" value="F:lipid binding"/>
    <property type="evidence" value="ECO:0007669"/>
    <property type="project" value="UniProtKB-KW"/>
</dbReference>
<comment type="subcellular location">
    <subcellularLocation>
        <location evidence="1">Membrane</location>
    </subcellularLocation>
</comment>
<comment type="caution">
    <text evidence="7">The sequence shown here is derived from an EMBL/GenBank/DDBJ whole genome shotgun (WGS) entry which is preliminary data.</text>
</comment>
<dbReference type="Proteomes" id="UP000585474">
    <property type="component" value="Unassembled WGS sequence"/>
</dbReference>
<protein>
    <submittedName>
        <fullName evidence="7">Calcium-dependent lipid-binding (CaLB domain) family protein</fullName>
    </submittedName>
</protein>
<proteinExistence type="predicted"/>
<dbReference type="OrthoDB" id="73919at2759"/>
<evidence type="ECO:0000256" key="6">
    <source>
        <dbReference type="ARBA" id="ARBA00023136"/>
    </source>
</evidence>
<evidence type="ECO:0000256" key="2">
    <source>
        <dbReference type="ARBA" id="ARBA00022468"/>
    </source>
</evidence>
<dbReference type="PANTHER" id="PTHR45933:SF12">
    <property type="entry name" value="PROTEIN C2-DOMAIN ABA-RELATED 9"/>
    <property type="match status" value="1"/>
</dbReference>
<evidence type="ECO:0000256" key="4">
    <source>
        <dbReference type="ARBA" id="ARBA00022837"/>
    </source>
</evidence>
<name>A0A7J0FER1_9ERIC</name>
<reference evidence="7 8" key="1">
    <citation type="submission" date="2019-07" db="EMBL/GenBank/DDBJ databases">
        <title>De Novo Assembly of kiwifruit Actinidia rufa.</title>
        <authorList>
            <person name="Sugita-Konishi S."/>
            <person name="Sato K."/>
            <person name="Mori E."/>
            <person name="Abe Y."/>
            <person name="Kisaki G."/>
            <person name="Hamano K."/>
            <person name="Suezawa K."/>
            <person name="Otani M."/>
            <person name="Fukuda T."/>
            <person name="Manabe T."/>
            <person name="Gomi K."/>
            <person name="Tabuchi M."/>
            <person name="Akimitsu K."/>
            <person name="Kataoka I."/>
        </authorList>
    </citation>
    <scope>NUCLEOTIDE SEQUENCE [LARGE SCALE GENOMIC DNA]</scope>
    <source>
        <strain evidence="8">cv. Fuchu</strain>
    </source>
</reference>
<dbReference type="GO" id="GO:0046872">
    <property type="term" value="F:metal ion binding"/>
    <property type="evidence" value="ECO:0007669"/>
    <property type="project" value="UniProtKB-KW"/>
</dbReference>
<sequence>MYDKDTFTEDDKMGDATIDMKPYIECLRMGLENLSNGLRNIEQGEVEVQIEWVDLPGRKAFRSNSGGGGGWRKWVVLSDWCKIAVVVVVVVLGNGWCWEMLVSVGSDWRWSSGG</sequence>
<dbReference type="GO" id="GO:0005096">
    <property type="term" value="F:GTPase activator activity"/>
    <property type="evidence" value="ECO:0007669"/>
    <property type="project" value="UniProtKB-KW"/>
</dbReference>
<keyword evidence="6" id="KW-0472">Membrane</keyword>
<keyword evidence="4" id="KW-0106">Calcium</keyword>
<keyword evidence="5" id="KW-0446">Lipid-binding</keyword>
<evidence type="ECO:0000256" key="3">
    <source>
        <dbReference type="ARBA" id="ARBA00022723"/>
    </source>
</evidence>
<dbReference type="GO" id="GO:0016020">
    <property type="term" value="C:membrane"/>
    <property type="evidence" value="ECO:0007669"/>
    <property type="project" value="UniProtKB-SubCell"/>
</dbReference>
<dbReference type="InterPro" id="IPR044562">
    <property type="entry name" value="CAR1-11"/>
</dbReference>
<dbReference type="PANTHER" id="PTHR45933">
    <property type="entry name" value="PROTEIN C2-DOMAIN ABA-RELATED 4"/>
    <property type="match status" value="1"/>
</dbReference>
<keyword evidence="2" id="KW-0343">GTPase activation</keyword>
<evidence type="ECO:0000313" key="7">
    <source>
        <dbReference type="EMBL" id="GFY96387.1"/>
    </source>
</evidence>
<evidence type="ECO:0000313" key="8">
    <source>
        <dbReference type="Proteomes" id="UP000585474"/>
    </source>
</evidence>
<keyword evidence="8" id="KW-1185">Reference proteome</keyword>